<evidence type="ECO:0000259" key="12">
    <source>
        <dbReference type="Pfam" id="PF24517"/>
    </source>
</evidence>
<evidence type="ECO:0000313" key="13">
    <source>
        <dbReference type="EMBL" id="ANY73736.1"/>
    </source>
</evidence>
<dbReference type="InterPro" id="IPR038970">
    <property type="entry name" value="Lyase_8"/>
</dbReference>
<feature type="signal peptide" evidence="7">
    <location>
        <begin position="1"/>
        <end position="23"/>
    </location>
</feature>
<dbReference type="InterPro" id="IPR058094">
    <property type="entry name" value="Ig-like_OmpL47-like"/>
</dbReference>
<dbReference type="GO" id="GO:0030246">
    <property type="term" value="F:carbohydrate binding"/>
    <property type="evidence" value="ECO:0007669"/>
    <property type="project" value="InterPro"/>
</dbReference>
<accession>A0A1B2E161</accession>
<evidence type="ECO:0000259" key="8">
    <source>
        <dbReference type="Pfam" id="PF02278"/>
    </source>
</evidence>
<evidence type="ECO:0000259" key="10">
    <source>
        <dbReference type="Pfam" id="PF08124"/>
    </source>
</evidence>
<dbReference type="Pfam" id="PF02884">
    <property type="entry name" value="Lyase_8_C"/>
    <property type="match status" value="1"/>
</dbReference>
<keyword evidence="4 7" id="KW-0732">Signal</keyword>
<evidence type="ECO:0000256" key="1">
    <source>
        <dbReference type="ARBA" id="ARBA00004613"/>
    </source>
</evidence>
<reference evidence="13" key="1">
    <citation type="submission" date="2016-08" db="EMBL/GenBank/DDBJ databases">
        <title>Complete Genome Seqeunce of Paenibacillus sp. nov. IHBB 9852 from high altitute lake of Indian trans-Himalayas.</title>
        <authorList>
            <person name="Kiran S."/>
            <person name="Swarnkar M.K."/>
            <person name="Rana A."/>
            <person name="Tewari R."/>
            <person name="Gulati A."/>
        </authorList>
    </citation>
    <scope>NUCLEOTIDE SEQUENCE [LARGE SCALE GENOMIC DNA]</scope>
    <source>
        <strain evidence="13">IHBB 9852</strain>
    </source>
</reference>
<evidence type="ECO:0000256" key="6">
    <source>
        <dbReference type="PIRSR" id="PIRSR638970-1"/>
    </source>
</evidence>
<evidence type="ECO:0008006" key="14">
    <source>
        <dbReference type="Google" id="ProtNLM"/>
    </source>
</evidence>
<dbReference type="InterPro" id="IPR055372">
    <property type="entry name" value="CBM96"/>
</dbReference>
<evidence type="ECO:0000256" key="5">
    <source>
        <dbReference type="ARBA" id="ARBA00023239"/>
    </source>
</evidence>
<protein>
    <recommendedName>
        <fullName evidence="14">Hyaluronate lyase</fullName>
    </recommendedName>
</protein>
<evidence type="ECO:0000256" key="4">
    <source>
        <dbReference type="ARBA" id="ARBA00022729"/>
    </source>
</evidence>
<comment type="subcellular location">
    <subcellularLocation>
        <location evidence="1">Secreted</location>
    </subcellularLocation>
</comment>
<feature type="active site" evidence="6">
    <location>
        <position position="325"/>
    </location>
</feature>
<gene>
    <name evidence="13" type="ORF">BBD41_14780</name>
</gene>
<dbReference type="Pfam" id="PF22585">
    <property type="entry name" value="Sialidase-like_CBM"/>
    <property type="match status" value="3"/>
</dbReference>
<dbReference type="Gene3D" id="2.60.120.200">
    <property type="match status" value="2"/>
</dbReference>
<dbReference type="NCBIfam" id="NF033679">
    <property type="entry name" value="DNRLRE_dom"/>
    <property type="match status" value="1"/>
</dbReference>
<dbReference type="SUPFAM" id="SSF48230">
    <property type="entry name" value="Chondroitin AC/alginate lyase"/>
    <property type="match status" value="1"/>
</dbReference>
<dbReference type="GO" id="GO:0016837">
    <property type="term" value="F:carbon-oxygen lyase activity, acting on polysaccharides"/>
    <property type="evidence" value="ECO:0007669"/>
    <property type="project" value="UniProtKB-ARBA"/>
</dbReference>
<dbReference type="Gene3D" id="2.70.98.10">
    <property type="match status" value="1"/>
</dbReference>
<dbReference type="EMBL" id="CP016809">
    <property type="protein sequence ID" value="ANY73736.1"/>
    <property type="molecule type" value="Genomic_DNA"/>
</dbReference>
<dbReference type="NCBIfam" id="NF047446">
    <property type="entry name" value="barrel_OmpL47"/>
    <property type="match status" value="1"/>
</dbReference>
<evidence type="ECO:0000256" key="3">
    <source>
        <dbReference type="ARBA" id="ARBA00022525"/>
    </source>
</evidence>
<dbReference type="InterPro" id="IPR011013">
    <property type="entry name" value="Gal_mutarotase_sf_dom"/>
</dbReference>
<feature type="active site" evidence="6">
    <location>
        <position position="262"/>
    </location>
</feature>
<dbReference type="Gene3D" id="1.50.10.100">
    <property type="entry name" value="Chondroitin AC/alginate lyase"/>
    <property type="match status" value="1"/>
</dbReference>
<dbReference type="GO" id="GO:0005975">
    <property type="term" value="P:carbohydrate metabolic process"/>
    <property type="evidence" value="ECO:0007669"/>
    <property type="project" value="InterPro"/>
</dbReference>
<dbReference type="InterPro" id="IPR011071">
    <property type="entry name" value="Lyase_8-like_C"/>
</dbReference>
<feature type="domain" description="Polysaccharide lyase family 8 C-terminal" evidence="9">
    <location>
        <begin position="681"/>
        <end position="746"/>
    </location>
</feature>
<dbReference type="InterPro" id="IPR012970">
    <property type="entry name" value="Lyase_8_alpha_N"/>
</dbReference>
<feature type="domain" description="BT-1020-like structural beta-sandwich" evidence="11">
    <location>
        <begin position="1053"/>
        <end position="1150"/>
    </location>
</feature>
<dbReference type="InterPro" id="IPR008965">
    <property type="entry name" value="CBM2/CBM3_carb-bd_dom_sf"/>
</dbReference>
<sequence>MKRAIAMMLMVAMVFMLAEPAAAGSGAGGDEFDRLRAKWRNYLTGGDMYELPVQDPAVQARIDSISAGGQSAWDSMNKEPGRTYLWEDAVEAKFPSSSYIYENYKRLYRMALAYSTKGSELYGDAALLSDLIGGLDWVYENQYNERLDWKVNYHHWEINVPTVLSNITTLLYEQLGPERVDHYMDAVHRFANDPTTYALSVVPSYGANRLSESLPIALRGILVKDGSRLALVRDRLSDYEALIFPYVQEGNGWYRDGSFISHDRHAYNGTYGLEQYSILITLMYLLDGSSWELSDPRVENVYQWTDDGYLPLVYNGRLMDMVNGRSTARQGASDHVQGNKLIDSLLILSEFAEPERASVYKQAIKAWVLGKDQLDYRSTASIPMLLRVNRIVQDATIPAAVQPVYMQYAGMDRAVQQRPGYAFGLSMFSNRIYDFETVNGENKKGWYTSSGMTYLYDDDDLQYNNNYWATVNMKRLPGITVDAEYDRPEMDSNKLSTKSWVGGVEISGEFGASGMELEGYRTTLSAKKSWFAFDNEIVALGSDINSTDGRTIETMIENRKLSGDGGQALTVNGQLQPSSLGWSAAMEHVRHIHLEGPAGSAGTGYVFPIEGTTVHALREERSGTWGEVSNQATDPTVYKNRFLNLWFDHGKSPAGGSYAYTLLPNRTAGEVADYSAQQDVTILEQDDYVHAVRENRLQLTAALFWEDVKRTVDQLITVDKKSAVAVRETGDELEVAVSDPTQENRGIIEVEIHRAAAGVVASDPSIKVLSMSPTIKLAVQTGGTLGRTQSITFSKAGVETPPRLALSPVADASVHNGDEAAEAFGSASTMSAKDDGDVRNNRKAYMKFDLTSVETVNRAVLRAKTFNPEGKSAVLNVLGAGDGWDEQDMTWLNAPAEETGPLDSVWINGMEQYYEWDVTEYVRGQLAGDRTATLVVTGADYEGVNMALHSKEHSYGAPQLVIEGSFASGGPVPPEEPAYGEAVTAALDEPFDATAPGERPPGWTAEPEGGSAIVWEQPGAMNDRELRLAAGSEGLTAGIEFEAQEGLLYAQLRIRAEQASVPLHIDLLPAAGESQAIRISMNGKGRMTASDGSSVANLQAYAADTWYKVKLVIDTQAGSYDVYIDEARKAARLGMPPQTAVDGIRFAAGTGGQFLIDDIAAGLANRMEPAPSPQDKQNSDASAAVLPPYTVSDHFNAADAESLVGWALSPTGGTIGLSDMPSEANRSLTIHNTGAGSTSATRLFDAPDGRAAIEFWLKPEQSNQTFGAPYIRDAGNRDIAIILFNNSGNITAFNGATSTVVTPYQAGKWYHMRVELDPSAKTYDLYVNGQLAADDFGYRNTSSGRVSRLLFFSNASAGAMHIDNVRVISEEDEFEAPPPGASPSIALVAPEEAGPGEAVQVKLDLLTLGYRVLPERLVLGYDEDVLEFEGLAAGDPNAVYDVFNTGTGELIITWTNGAHAEASESLPALNFRVKEAPGSTETILRLFSSELYLLPNGVSIRTQQDEAGLILTSETAFDYTVNDSFNIIGSEAPSGWQLNQTGGEVSLADIPSVDNRSLSLRNTKAGQTAAIRAFDSLEGEVTVEYWVRPEQTDQTFGAPYIKDAAGRDTAVILFVNNGTIHAYDGASARTLMPYEAGQWYHMRMAADTESRTYDLYINGTLAADGFAFRNPDSMGIDKLQFFSNALTGTLLLDNVRVISEEDRANHPSPENMPGLTLAAPEEVRSGEQFQATLEPKAGSPGLDVRTERAVLVYDETLFDYEGSAEEGSGQAYTVQEGMPGRLILTWNRSGDADGSAGAAVLNFRMKEAAEEAAGSLRLHAGEVLLLPGGIPVQAPEVEVVVRAITDSKAPVTVMTMLPEAPDGANGWYVSPVSIKLSATDEGSGVSRIEYSLNGGAEWLTAGRDSAELAFESDGEYHLIYRAVDLAGHMEAKREAAFRIDRTPPSVQTNVVTGAVYANDEVLKLQVITHDEGSGPDSSRTALLLDGRPIASDESVPLYLLEPGPHTLVVSGSDMAGNSSQAEVVFHTETSAAVLSRLVDLFEASGAIDNGGIANSLRRKLGSGELQAFLHQVEAQRGKHIAEAEADILIRDALSLLDS</sequence>
<dbReference type="SUPFAM" id="SSF49899">
    <property type="entry name" value="Concanavalin A-like lectins/glucanases"/>
    <property type="match status" value="2"/>
</dbReference>
<evidence type="ECO:0000259" key="9">
    <source>
        <dbReference type="Pfam" id="PF02884"/>
    </source>
</evidence>
<dbReference type="InterPro" id="IPR004103">
    <property type="entry name" value="Lyase_8_C"/>
</dbReference>
<proteinExistence type="inferred from homology"/>
<dbReference type="CDD" id="cd01083">
    <property type="entry name" value="GAG_Lyase"/>
    <property type="match status" value="1"/>
</dbReference>
<dbReference type="InterPro" id="IPR003159">
    <property type="entry name" value="Lyase_8_central_dom"/>
</dbReference>
<dbReference type="SUPFAM" id="SSF49384">
    <property type="entry name" value="Carbohydrate-binding domain"/>
    <property type="match status" value="1"/>
</dbReference>
<dbReference type="InterPro" id="IPR013320">
    <property type="entry name" value="ConA-like_dom_sf"/>
</dbReference>
<dbReference type="Pfam" id="PF02278">
    <property type="entry name" value="Lyase_8"/>
    <property type="match status" value="1"/>
</dbReference>
<feature type="domain" description="Carbohydrate-binding module family 96" evidence="12">
    <location>
        <begin position="806"/>
        <end position="963"/>
    </location>
</feature>
<dbReference type="Gene3D" id="2.60.40.680">
    <property type="match status" value="2"/>
</dbReference>
<evidence type="ECO:0000259" key="11">
    <source>
        <dbReference type="Pfam" id="PF22585"/>
    </source>
</evidence>
<dbReference type="KEGG" id="pib:BBD41_14780"/>
<dbReference type="Pfam" id="PF24517">
    <property type="entry name" value="CBM96"/>
    <property type="match status" value="1"/>
</dbReference>
<dbReference type="SUPFAM" id="SSF74650">
    <property type="entry name" value="Galactose mutarotase-like"/>
    <property type="match status" value="1"/>
</dbReference>
<dbReference type="Gene3D" id="2.60.220.10">
    <property type="entry name" value="Polysaccharide lyase family 8-like, C-terminal"/>
    <property type="match status" value="1"/>
</dbReference>
<dbReference type="PANTHER" id="PTHR38481:SF1">
    <property type="entry name" value="HYALURONATE LYASE"/>
    <property type="match status" value="1"/>
</dbReference>
<dbReference type="GO" id="GO:0005576">
    <property type="term" value="C:extracellular region"/>
    <property type="evidence" value="ECO:0007669"/>
    <property type="project" value="UniProtKB-SubCell"/>
</dbReference>
<dbReference type="SUPFAM" id="SSF49863">
    <property type="entry name" value="Hyaluronate lyase-like, C-terminal domain"/>
    <property type="match status" value="1"/>
</dbReference>
<feature type="chain" id="PRO_5008535404" description="Hyaluronate lyase" evidence="7">
    <location>
        <begin position="24"/>
        <end position="2098"/>
    </location>
</feature>
<name>A0A1B2E161_9BACL</name>
<evidence type="ECO:0000256" key="2">
    <source>
        <dbReference type="ARBA" id="ARBA00006699"/>
    </source>
</evidence>
<keyword evidence="3" id="KW-0964">Secreted</keyword>
<comment type="similarity">
    <text evidence="2">Belongs to the polysaccharide lyase 8 family.</text>
</comment>
<dbReference type="Pfam" id="PF08124">
    <property type="entry name" value="Lyase_8_N"/>
    <property type="match status" value="1"/>
</dbReference>
<dbReference type="PANTHER" id="PTHR38481">
    <property type="entry name" value="HYALURONATE LYASE"/>
    <property type="match status" value="1"/>
</dbReference>
<dbReference type="InterPro" id="IPR054490">
    <property type="entry name" value="BT_1020-like_b-sandwich_1"/>
</dbReference>
<dbReference type="InterPro" id="IPR008929">
    <property type="entry name" value="Chondroitin_lyas"/>
</dbReference>
<organism evidence="13">
    <name type="scientific">Paenibacillus ihbetae</name>
    <dbReference type="NCBI Taxonomy" id="1870820"/>
    <lineage>
        <taxon>Bacteria</taxon>
        <taxon>Bacillati</taxon>
        <taxon>Bacillota</taxon>
        <taxon>Bacilli</taxon>
        <taxon>Bacillales</taxon>
        <taxon>Paenibacillaceae</taxon>
        <taxon>Paenibacillus</taxon>
    </lineage>
</organism>
<feature type="domain" description="BT-1020-like structural beta-sandwich" evidence="11">
    <location>
        <begin position="1250"/>
        <end position="1351"/>
    </location>
</feature>
<feature type="domain" description="BT-1020-like structural beta-sandwich" evidence="11">
    <location>
        <begin position="1580"/>
        <end position="1672"/>
    </location>
</feature>
<dbReference type="InterPro" id="IPR014718">
    <property type="entry name" value="GH-type_carb-bd"/>
</dbReference>
<feature type="active site" evidence="6">
    <location>
        <position position="271"/>
    </location>
</feature>
<feature type="domain" description="Polysaccharide lyase 8 N-terminal alpha-helical" evidence="10">
    <location>
        <begin position="39"/>
        <end position="365"/>
    </location>
</feature>
<feature type="domain" description="Polysaccharide lyase family 8 central" evidence="8">
    <location>
        <begin position="407"/>
        <end position="665"/>
    </location>
</feature>
<keyword evidence="5" id="KW-0456">Lyase</keyword>
<evidence type="ECO:0000256" key="7">
    <source>
        <dbReference type="SAM" id="SignalP"/>
    </source>
</evidence>